<sequence length="94" mass="10487">MTPWKVIAYSMEYVPVLLYIATQTAYVHALALVGWDGRVGGAWPVCYWQATLLTYTDGNTAPVLTTVHSRSFTSSVSAEQDTWMDHIYSRCPAP</sequence>
<proteinExistence type="predicted"/>
<organism evidence="1">
    <name type="scientific">Oryza nivara</name>
    <name type="common">Indian wild rice</name>
    <name type="synonym">Oryza sativa f. spontanea</name>
    <dbReference type="NCBI Taxonomy" id="4536"/>
    <lineage>
        <taxon>Eukaryota</taxon>
        <taxon>Viridiplantae</taxon>
        <taxon>Streptophyta</taxon>
        <taxon>Embryophyta</taxon>
        <taxon>Tracheophyta</taxon>
        <taxon>Spermatophyta</taxon>
        <taxon>Magnoliopsida</taxon>
        <taxon>Liliopsida</taxon>
        <taxon>Poales</taxon>
        <taxon>Poaceae</taxon>
        <taxon>BOP clade</taxon>
        <taxon>Oryzoideae</taxon>
        <taxon>Oryzeae</taxon>
        <taxon>Oryzinae</taxon>
        <taxon>Oryza</taxon>
    </lineage>
</organism>
<dbReference type="EMBL" id="AP018868">
    <property type="protein sequence ID" value="BBF89679.1"/>
    <property type="molecule type" value="Genomic_DNA"/>
</dbReference>
<dbReference type="AlphaFoldDB" id="A0A679BE84"/>
<accession>A0A679BE84</accession>
<evidence type="ECO:0000313" key="1">
    <source>
        <dbReference type="EMBL" id="BBF89679.1"/>
    </source>
</evidence>
<name>A0A679BE84_ORYNI</name>
<gene>
    <name evidence="1" type="primary">BBa0083C03.51</name>
</gene>
<protein>
    <submittedName>
        <fullName evidence="1">Uncharacterized protein</fullName>
    </submittedName>
</protein>
<reference evidence="1" key="1">
    <citation type="submission" date="2018-08" db="EMBL/GenBank/DDBJ databases">
        <title>Oryza nivara genomic DNA, chromosome 11, BAC clone:BBa0083C03.</title>
        <authorList>
            <person name="Wu J."/>
            <person name="Kanamori H."/>
        </authorList>
    </citation>
    <scope>NUCLEOTIDE SEQUENCE</scope>
    <source>
        <strain evidence="1">W0106</strain>
    </source>
</reference>